<comment type="caution">
    <text evidence="1">The sequence shown here is derived from an EMBL/GenBank/DDBJ whole genome shotgun (WGS) entry which is preliminary data.</text>
</comment>
<protein>
    <submittedName>
        <fullName evidence="1">Uncharacterized protein</fullName>
    </submittedName>
</protein>
<evidence type="ECO:0000313" key="1">
    <source>
        <dbReference type="EMBL" id="MBR1141380.1"/>
    </source>
</evidence>
<evidence type="ECO:0000313" key="2">
    <source>
        <dbReference type="Proteomes" id="UP001314635"/>
    </source>
</evidence>
<gene>
    <name evidence="1" type="ORF">JQ619_37100</name>
</gene>
<reference evidence="2" key="1">
    <citation type="journal article" date="2021" name="ISME J.">
        <title>Evolutionary origin and ecological implication of a unique nif island in free-living Bradyrhizobium lineages.</title>
        <authorList>
            <person name="Tao J."/>
        </authorList>
    </citation>
    <scope>NUCLEOTIDE SEQUENCE [LARGE SCALE GENOMIC DNA]</scope>
    <source>
        <strain evidence="2">SZCCT0094</strain>
    </source>
</reference>
<keyword evidence="2" id="KW-1185">Reference proteome</keyword>
<name>A0ABS5GJ74_9BRAD</name>
<dbReference type="Proteomes" id="UP001314635">
    <property type="component" value="Unassembled WGS sequence"/>
</dbReference>
<proteinExistence type="predicted"/>
<organism evidence="1 2">
    <name type="scientific">Bradyrhizobium denitrificans</name>
    <dbReference type="NCBI Taxonomy" id="2734912"/>
    <lineage>
        <taxon>Bacteria</taxon>
        <taxon>Pseudomonadati</taxon>
        <taxon>Pseudomonadota</taxon>
        <taxon>Alphaproteobacteria</taxon>
        <taxon>Hyphomicrobiales</taxon>
        <taxon>Nitrobacteraceae</taxon>
        <taxon>Bradyrhizobium</taxon>
    </lineage>
</organism>
<sequence>MSAASSAAVAAPIELTCNGTLHQYLPTVVHAALSPTAAQVDLEAMRISTPFGRYGITSVDNSSVSFNGTWKGWLVAGSLDRTTGEMNMRWLSKEEQTKLYRREKAQMGMSADLKCSVASRLF</sequence>
<dbReference type="EMBL" id="JAFCLK010000063">
    <property type="protein sequence ID" value="MBR1141380.1"/>
    <property type="molecule type" value="Genomic_DNA"/>
</dbReference>
<dbReference type="RefSeq" id="WP_210264269.1">
    <property type="nucleotide sequence ID" value="NZ_JABFDP010000059.1"/>
</dbReference>
<accession>A0ABS5GJ74</accession>